<dbReference type="Pfam" id="PF02481">
    <property type="entry name" value="DNA_processg_A"/>
    <property type="match status" value="1"/>
</dbReference>
<dbReference type="RefSeq" id="WP_092388787.1">
    <property type="nucleotide sequence ID" value="NZ_LT629787.1"/>
</dbReference>
<evidence type="ECO:0000256" key="1">
    <source>
        <dbReference type="ARBA" id="ARBA00006525"/>
    </source>
</evidence>
<organism evidence="4 5">
    <name type="scientific">Halopseudomonas salegens</name>
    <dbReference type="NCBI Taxonomy" id="1434072"/>
    <lineage>
        <taxon>Bacteria</taxon>
        <taxon>Pseudomonadati</taxon>
        <taxon>Pseudomonadota</taxon>
        <taxon>Gammaproteobacteria</taxon>
        <taxon>Pseudomonadales</taxon>
        <taxon>Pseudomonadaceae</taxon>
        <taxon>Halopseudomonas</taxon>
    </lineage>
</organism>
<gene>
    <name evidence="4" type="ORF">SAMN05216210_3160</name>
</gene>
<feature type="domain" description="DprA winged helix" evidence="3">
    <location>
        <begin position="306"/>
        <end position="363"/>
    </location>
</feature>
<dbReference type="PANTHER" id="PTHR43022">
    <property type="entry name" value="PROTEIN SMF"/>
    <property type="match status" value="1"/>
</dbReference>
<dbReference type="AlphaFoldDB" id="A0A1H2HMU6"/>
<dbReference type="InterPro" id="IPR036388">
    <property type="entry name" value="WH-like_DNA-bd_sf"/>
</dbReference>
<keyword evidence="5" id="KW-1185">Reference proteome</keyword>
<dbReference type="Gene3D" id="1.10.10.10">
    <property type="entry name" value="Winged helix-like DNA-binding domain superfamily/Winged helix DNA-binding domain"/>
    <property type="match status" value="1"/>
</dbReference>
<dbReference type="STRING" id="1434072.SAMN05216210_3160"/>
<dbReference type="InterPro" id="IPR057666">
    <property type="entry name" value="DrpA_SLOG"/>
</dbReference>
<dbReference type="GO" id="GO:0009294">
    <property type="term" value="P:DNA-mediated transformation"/>
    <property type="evidence" value="ECO:0007669"/>
    <property type="project" value="InterPro"/>
</dbReference>
<evidence type="ECO:0000259" key="2">
    <source>
        <dbReference type="Pfam" id="PF02481"/>
    </source>
</evidence>
<dbReference type="NCBIfam" id="TIGR00732">
    <property type="entry name" value="dprA"/>
    <property type="match status" value="1"/>
</dbReference>
<reference evidence="5" key="1">
    <citation type="submission" date="2016-10" db="EMBL/GenBank/DDBJ databases">
        <authorList>
            <person name="Varghese N."/>
            <person name="Submissions S."/>
        </authorList>
    </citation>
    <scope>NUCLEOTIDE SEQUENCE [LARGE SCALE GENOMIC DNA]</scope>
    <source>
        <strain evidence="5">CECT 8338</strain>
    </source>
</reference>
<dbReference type="PANTHER" id="PTHR43022:SF1">
    <property type="entry name" value="PROTEIN SMF"/>
    <property type="match status" value="1"/>
</dbReference>
<dbReference type="EMBL" id="LT629787">
    <property type="protein sequence ID" value="SDU33076.1"/>
    <property type="molecule type" value="Genomic_DNA"/>
</dbReference>
<dbReference type="Pfam" id="PF17782">
    <property type="entry name" value="WHD_DprA"/>
    <property type="match status" value="1"/>
</dbReference>
<dbReference type="OrthoDB" id="9785707at2"/>
<evidence type="ECO:0000313" key="5">
    <source>
        <dbReference type="Proteomes" id="UP000243924"/>
    </source>
</evidence>
<evidence type="ECO:0000313" key="4">
    <source>
        <dbReference type="EMBL" id="SDU33076.1"/>
    </source>
</evidence>
<proteinExistence type="inferred from homology"/>
<dbReference type="InterPro" id="IPR003488">
    <property type="entry name" value="DprA"/>
</dbReference>
<protein>
    <submittedName>
        <fullName evidence="4">DNA protecting protein DprA</fullName>
    </submittedName>
</protein>
<comment type="similarity">
    <text evidence="1">Belongs to the DprA/Smf family.</text>
</comment>
<feature type="domain" description="Smf/DprA SLOG" evidence="2">
    <location>
        <begin position="87"/>
        <end position="296"/>
    </location>
</feature>
<dbReference type="Gene3D" id="3.40.50.450">
    <property type="match status" value="1"/>
</dbReference>
<accession>A0A1H2HMU6</accession>
<dbReference type="InterPro" id="IPR041614">
    <property type="entry name" value="DprA_WH"/>
</dbReference>
<dbReference type="SUPFAM" id="SSF102405">
    <property type="entry name" value="MCP/YpsA-like"/>
    <property type="match status" value="1"/>
</dbReference>
<evidence type="ECO:0000259" key="3">
    <source>
        <dbReference type="Pfam" id="PF17782"/>
    </source>
</evidence>
<dbReference type="Proteomes" id="UP000243924">
    <property type="component" value="Chromosome I"/>
</dbReference>
<name>A0A1H2HMU6_9GAMM</name>
<sequence length="371" mass="39788">MSCLSPGQRRWLLLALLPGLGPRSLQRLREQLTDLTAVFDLAPASLRALGLRPATVDALLELQQGNSALPQRLEVVENWLADSTNHLLCLNEPGYPAQLNEIADPPLVLFVRGNRALLEDPQLAMVGTRHPSPRGGGTARAFAEAFAQAGLTVTSGMALGIDAAAHQGALDGGGQTVAVWGTGLQRCYPKRHAHLAERIVEQGGALVSTFWPDMGPQPGQFPTRNRIISGLSLGTLVVEASLNSGSLITARLALEQNRELFAMPGSIHNPQARGCHRLLRDGAHLVECVQDVLQVLKLPLVAALSASQAAAAGPAARQDPLLRWLDSEPVTADWLSLQTDLPVHQVLQRLMELELDGQVINSPQGYCRQAT</sequence>